<dbReference type="KEGG" id="pha:PSHAa0429"/>
<name>Q3IEH1_PSET1</name>
<evidence type="ECO:0000313" key="1">
    <source>
        <dbReference type="EMBL" id="CAI85527.1"/>
    </source>
</evidence>
<accession>Q3IEH1</accession>
<dbReference type="AlphaFoldDB" id="Q3IEH1"/>
<proteinExistence type="predicted"/>
<organism evidence="1 2">
    <name type="scientific">Pseudoalteromonas translucida (strain TAC 125)</name>
    <dbReference type="NCBI Taxonomy" id="326442"/>
    <lineage>
        <taxon>Bacteria</taxon>
        <taxon>Pseudomonadati</taxon>
        <taxon>Pseudomonadota</taxon>
        <taxon>Gammaproteobacteria</taxon>
        <taxon>Alteromonadales</taxon>
        <taxon>Pseudoalteromonadaceae</taxon>
        <taxon>Pseudoalteromonas</taxon>
    </lineage>
</organism>
<evidence type="ECO:0008006" key="3">
    <source>
        <dbReference type="Google" id="ProtNLM"/>
    </source>
</evidence>
<dbReference type="PATRIC" id="fig|326442.8.peg.409"/>
<dbReference type="eggNOG" id="COG3741">
    <property type="taxonomic scope" value="Bacteria"/>
</dbReference>
<dbReference type="SUPFAM" id="SSF53187">
    <property type="entry name" value="Zn-dependent exopeptidases"/>
    <property type="match status" value="1"/>
</dbReference>
<keyword evidence="2" id="KW-1185">Reference proteome</keyword>
<sequence length="282" mass="32184">MKSAFSLLTPIESEEIPLVFDSPHSGIHCPDDFNAQVPLEFIKSGWDAFIDDIWQPITEKGGYLLHANFSRMYIDPNRAPDDIDPALLDESWDRCKPTKYSDRGMGLIRRYALPGKAMYDRKLTREEVTHRIDHYYSPYHTQLQTLLDDLYTRHQGVWHVDCHSMKSVGNGMNIDAGIARPDIILGDKDGQSADPEFVNVIAQAFTHKGYKVVKNTPYKGGYLVSNYGNVAANRHSVQIEVNRALYMNEKKFEKNENYEQFKRDTSFVAQQLAAYVSAQVGK</sequence>
<dbReference type="EMBL" id="CR954246">
    <property type="protein sequence ID" value="CAI85527.1"/>
    <property type="molecule type" value="Genomic_DNA"/>
</dbReference>
<dbReference type="BioCyc" id="PHAL326442:PSHA_RS02100-MONOMER"/>
<dbReference type="STRING" id="326442.PSHAa0429"/>
<gene>
    <name evidence="1" type="ordered locus">PSHAa0429</name>
</gene>
<dbReference type="HOGENOM" id="CLU_069318_1_0_6"/>
<dbReference type="Pfam" id="PF05013">
    <property type="entry name" value="FGase"/>
    <property type="match status" value="1"/>
</dbReference>
<dbReference type="Proteomes" id="UP000006843">
    <property type="component" value="Chromosome I"/>
</dbReference>
<reference evidence="1 2" key="1">
    <citation type="journal article" date="2005" name="Genome Res.">
        <title>Coping with cold: the genome of the versatile marine Antarctica bacterium Pseudoalteromonas haloplanktis TAC125.</title>
        <authorList>
            <person name="Medigue C."/>
            <person name="Krin E."/>
            <person name="Pascal G."/>
            <person name="Barbe V."/>
            <person name="Bernsel A."/>
            <person name="Bertin P."/>
            <person name="Cheung F."/>
            <person name="Cruveiller S."/>
            <person name="Damico S."/>
            <person name="Duilio A."/>
            <person name="Fang G."/>
            <person name="Feller G."/>
            <person name="Mangenot S."/>
            <person name="Marino G."/>
            <person name="Nilsson J."/>
            <person name="Parilli E."/>
            <person name="Rocha E."/>
            <person name="Rouy Z."/>
            <person name="Sekowska A."/>
            <person name="Tutino M.L."/>
            <person name="Vallenet D."/>
            <person name="von Heijne G."/>
            <person name="Danchin A."/>
        </authorList>
    </citation>
    <scope>NUCLEOTIDE SEQUENCE [LARGE SCALE GENOMIC DNA]</scope>
    <source>
        <strain evidence="2">TAC 125</strain>
    </source>
</reference>
<evidence type="ECO:0000313" key="2">
    <source>
        <dbReference type="Proteomes" id="UP000006843"/>
    </source>
</evidence>
<protein>
    <recommendedName>
        <fullName evidence="3">N-formylglutamate amidohydrolase</fullName>
    </recommendedName>
</protein>
<dbReference type="Gene3D" id="3.40.630.40">
    <property type="entry name" value="Zn-dependent exopeptidases"/>
    <property type="match status" value="1"/>
</dbReference>
<dbReference type="InterPro" id="IPR007709">
    <property type="entry name" value="N-FG_amidohydro"/>
</dbReference>